<feature type="domain" description="Phosphoadenosine phosphosulphate reductase" evidence="1">
    <location>
        <begin position="32"/>
        <end position="258"/>
    </location>
</feature>
<evidence type="ECO:0000313" key="2">
    <source>
        <dbReference type="EMBL" id="MBD9358849.1"/>
    </source>
</evidence>
<sequence>MAKQQDLPNIDCLEETRKLLRENFLADSRPWVIAYSGGKDSTLVLQLVYEMLLTLTPEQQKPVHIISSDTRVEAPNIEEYLQNSLIQLEQHAQTSRLDLAVHLVKPEIEESFWSLIIGKGYPPPNRWFRWCTTKLKIKPVRKVIDDITSGYGSVILLIGTRKAERSNRSRQIESRQYNSRGLNQHSEIPNALVLQPIMHWSTDDVWEYLFTHNPAPWNFDHDRMLALYRQANSGECPVITDLDTPSCGGSRFGCWTCTVVKEDKSMKGFIETGDEWNMAGA</sequence>
<dbReference type="SUPFAM" id="SSF52402">
    <property type="entry name" value="Adenine nucleotide alpha hydrolases-like"/>
    <property type="match status" value="1"/>
</dbReference>
<gene>
    <name evidence="2" type="primary">dndC</name>
    <name evidence="2" type="ORF">IE877_23760</name>
</gene>
<dbReference type="RefSeq" id="WP_192377039.1">
    <property type="nucleotide sequence ID" value="NZ_CAJHIV010000001.1"/>
</dbReference>
<reference evidence="2 3" key="1">
    <citation type="submission" date="2020-09" db="EMBL/GenBank/DDBJ databases">
        <title>Methylomonas albis sp. nov. and Methylomonas fluvii sp. nov.: Two cold-adapted methanotrophs from the River Elbe and an amended description of Methylovulum psychrotolerans strain Eb1.</title>
        <authorList>
            <person name="Bussmann I.K."/>
            <person name="Klings K.-W."/>
            <person name="Warnstedt J."/>
            <person name="Hoppert M."/>
            <person name="Saborowski A."/>
            <person name="Horn F."/>
            <person name="Liebner S."/>
        </authorList>
    </citation>
    <scope>NUCLEOTIDE SEQUENCE [LARGE SCALE GENOMIC DNA]</scope>
    <source>
        <strain evidence="2 3">EbA</strain>
    </source>
</reference>
<accession>A0ABR9D6U9</accession>
<protein>
    <submittedName>
        <fullName evidence="2">DNA phosphorothioation system sulfurtransferase DndC</fullName>
    </submittedName>
</protein>
<dbReference type="PANTHER" id="PTHR43196:SF2">
    <property type="entry name" value="PHOSPHOADENOSINE PHOSPHOSULFATE REDUCTASE"/>
    <property type="match status" value="1"/>
</dbReference>
<evidence type="ECO:0000313" key="3">
    <source>
        <dbReference type="Proteomes" id="UP000652176"/>
    </source>
</evidence>
<organism evidence="2 3">
    <name type="scientific">Methylomonas albis</name>
    <dbReference type="NCBI Taxonomy" id="1854563"/>
    <lineage>
        <taxon>Bacteria</taxon>
        <taxon>Pseudomonadati</taxon>
        <taxon>Pseudomonadota</taxon>
        <taxon>Gammaproteobacteria</taxon>
        <taxon>Methylococcales</taxon>
        <taxon>Methylococcaceae</taxon>
        <taxon>Methylomonas</taxon>
    </lineage>
</organism>
<dbReference type="InterPro" id="IPR014729">
    <property type="entry name" value="Rossmann-like_a/b/a_fold"/>
</dbReference>
<name>A0ABR9D6U9_9GAMM</name>
<dbReference type="Pfam" id="PF01507">
    <property type="entry name" value="PAPS_reduct"/>
    <property type="match status" value="1"/>
</dbReference>
<comment type="caution">
    <text evidence="2">The sequence shown here is derived from an EMBL/GenBank/DDBJ whole genome shotgun (WGS) entry which is preliminary data.</text>
</comment>
<proteinExistence type="predicted"/>
<evidence type="ECO:0000259" key="1">
    <source>
        <dbReference type="Pfam" id="PF01507"/>
    </source>
</evidence>
<dbReference type="Gene3D" id="3.40.50.620">
    <property type="entry name" value="HUPs"/>
    <property type="match status" value="1"/>
</dbReference>
<dbReference type="NCBIfam" id="TIGR03183">
    <property type="entry name" value="DNA_S_dndC"/>
    <property type="match status" value="1"/>
</dbReference>
<dbReference type="InterPro" id="IPR050128">
    <property type="entry name" value="Sulfate_adenylyltrnsfr_sub2"/>
</dbReference>
<dbReference type="Proteomes" id="UP000652176">
    <property type="component" value="Unassembled WGS sequence"/>
</dbReference>
<dbReference type="EMBL" id="JACXSS010000001">
    <property type="protein sequence ID" value="MBD9358849.1"/>
    <property type="molecule type" value="Genomic_DNA"/>
</dbReference>
<dbReference type="InterPro" id="IPR002500">
    <property type="entry name" value="PAPS_reduct_dom"/>
</dbReference>
<dbReference type="InterPro" id="IPR017598">
    <property type="entry name" value="SulphurTrfase_DndC"/>
</dbReference>
<dbReference type="PANTHER" id="PTHR43196">
    <property type="entry name" value="SULFATE ADENYLYLTRANSFERASE SUBUNIT 2"/>
    <property type="match status" value="1"/>
</dbReference>
<keyword evidence="3" id="KW-1185">Reference proteome</keyword>